<dbReference type="SUPFAM" id="SSF55797">
    <property type="entry name" value="PR-1-like"/>
    <property type="match status" value="1"/>
</dbReference>
<evidence type="ECO:0000256" key="3">
    <source>
        <dbReference type="ARBA" id="ARBA00022821"/>
    </source>
</evidence>
<dbReference type="SMART" id="SM00198">
    <property type="entry name" value="SCP"/>
    <property type="match status" value="1"/>
</dbReference>
<dbReference type="InterPro" id="IPR018244">
    <property type="entry name" value="Allrgn_V5/Tpx1_CS"/>
</dbReference>
<dbReference type="GO" id="GO:0005576">
    <property type="term" value="C:extracellular region"/>
    <property type="evidence" value="ECO:0007669"/>
    <property type="project" value="InterPro"/>
</dbReference>
<dbReference type="InterPro" id="IPR014044">
    <property type="entry name" value="CAP_dom"/>
</dbReference>
<dbReference type="Gramene" id="XM_028333257.1">
    <property type="protein sequence ID" value="XP_028189058.1"/>
    <property type="gene ID" value="LOC114375473"/>
</dbReference>
<accession>A0A445I9R2</accession>
<dbReference type="EMBL" id="QZWG01000011">
    <property type="protein sequence ID" value="RZB82787.1"/>
    <property type="molecule type" value="Genomic_DNA"/>
</dbReference>
<dbReference type="EMBL" id="QZWG01000011">
    <property type="protein sequence ID" value="RZB82793.1"/>
    <property type="molecule type" value="Genomic_DNA"/>
</dbReference>
<dbReference type="SMR" id="A0A445I9R2"/>
<dbReference type="PROSITE" id="PS01010">
    <property type="entry name" value="CRISP_2"/>
    <property type="match status" value="1"/>
</dbReference>
<dbReference type="CDD" id="cd05381">
    <property type="entry name" value="CAP_PR-1"/>
    <property type="match status" value="1"/>
</dbReference>
<dbReference type="Gramene" id="XM_028333151.1">
    <property type="protein sequence ID" value="XP_028188952.1"/>
    <property type="gene ID" value="LOC114375377"/>
</dbReference>
<dbReference type="EMBL" id="QZWG01000011">
    <property type="protein sequence ID" value="RZB82783.1"/>
    <property type="molecule type" value="Genomic_DNA"/>
</dbReference>
<dbReference type="InterPro" id="IPR001283">
    <property type="entry name" value="CRISP-related"/>
</dbReference>
<keyword evidence="3" id="KW-0611">Plant defense</keyword>
<evidence type="ECO:0000313" key="8">
    <source>
        <dbReference type="EMBL" id="RZB82787.1"/>
    </source>
</evidence>
<dbReference type="Gramene" id="XM_028333141.1">
    <property type="protein sequence ID" value="XP_028188942.1"/>
    <property type="gene ID" value="LOC114375367"/>
</dbReference>
<evidence type="ECO:0000256" key="5">
    <source>
        <dbReference type="SAM" id="SignalP"/>
    </source>
</evidence>
<feature type="signal peptide" evidence="5">
    <location>
        <begin position="1"/>
        <end position="27"/>
    </location>
</feature>
<evidence type="ECO:0000256" key="2">
    <source>
        <dbReference type="ARBA" id="ARBA00022729"/>
    </source>
</evidence>
<dbReference type="InterPro" id="IPR035940">
    <property type="entry name" value="CAP_sf"/>
</dbReference>
<evidence type="ECO:0000259" key="6">
    <source>
        <dbReference type="SMART" id="SM00198"/>
    </source>
</evidence>
<gene>
    <name evidence="7" type="ORF">D0Y65_031741</name>
    <name evidence="8" type="ORF">D0Y65_031745</name>
    <name evidence="9" type="ORF">D0Y65_031751</name>
</gene>
<name>A0A445I9R2_GLYSO</name>
<evidence type="ECO:0000256" key="1">
    <source>
        <dbReference type="ARBA" id="ARBA00009923"/>
    </source>
</evidence>
<keyword evidence="10" id="KW-1185">Reference proteome</keyword>
<reference evidence="7 10" key="1">
    <citation type="submission" date="2018-09" db="EMBL/GenBank/DDBJ databases">
        <title>A high-quality reference genome of wild soybean provides a powerful tool to mine soybean genomes.</title>
        <authorList>
            <person name="Xie M."/>
            <person name="Chung C.Y.L."/>
            <person name="Li M.-W."/>
            <person name="Wong F.-L."/>
            <person name="Chan T.-F."/>
            <person name="Lam H.-M."/>
        </authorList>
    </citation>
    <scope>NUCLEOTIDE SEQUENCE [LARGE SCALE GENOMIC DNA]</scope>
    <source>
        <strain evidence="10">cv. W05</strain>
        <tissue evidence="7">Hypocotyl of etiolated seedlings</tissue>
    </source>
</reference>
<dbReference type="Proteomes" id="UP000289340">
    <property type="component" value="Chromosome 11"/>
</dbReference>
<dbReference type="Gramene" id="XM_028332393.1">
    <property type="protein sequence ID" value="XP_028188194.1"/>
    <property type="gene ID" value="LOC114374723"/>
</dbReference>
<dbReference type="FunFam" id="3.40.33.10:FF:000006">
    <property type="entry name" value="Putative pathogenesis-related protein 1"/>
    <property type="match status" value="1"/>
</dbReference>
<dbReference type="Pfam" id="PF00188">
    <property type="entry name" value="CAP"/>
    <property type="match status" value="1"/>
</dbReference>
<dbReference type="AlphaFoldDB" id="A0A445I9R2"/>
<dbReference type="Gramene" id="XM_028333146.1">
    <property type="protein sequence ID" value="XP_028188947.1"/>
    <property type="gene ID" value="LOC114375372"/>
</dbReference>
<dbReference type="GO" id="GO:0098542">
    <property type="term" value="P:defense response to other organism"/>
    <property type="evidence" value="ECO:0007669"/>
    <property type="project" value="UniProtKB-ARBA"/>
</dbReference>
<dbReference type="PRINTS" id="PR00837">
    <property type="entry name" value="V5TPXLIKE"/>
</dbReference>
<comment type="similarity">
    <text evidence="1">Belongs to the CRISP family.</text>
</comment>
<keyword evidence="4" id="KW-1015">Disulfide bond</keyword>
<comment type="caution">
    <text evidence="7">The sequence shown here is derived from an EMBL/GenBank/DDBJ whole genome shotgun (WGS) entry which is preliminary data.</text>
</comment>
<dbReference type="Gene3D" id="3.40.33.10">
    <property type="entry name" value="CAP"/>
    <property type="match status" value="1"/>
</dbReference>
<evidence type="ECO:0000313" key="10">
    <source>
        <dbReference type="Proteomes" id="UP000289340"/>
    </source>
</evidence>
<evidence type="ECO:0000313" key="7">
    <source>
        <dbReference type="EMBL" id="RZB82783.1"/>
    </source>
</evidence>
<dbReference type="PANTHER" id="PTHR10334">
    <property type="entry name" value="CYSTEINE-RICH SECRETORY PROTEIN-RELATED"/>
    <property type="match status" value="1"/>
</dbReference>
<dbReference type="Gramene" id="XM_028332392.1">
    <property type="protein sequence ID" value="XP_028188193.1"/>
    <property type="gene ID" value="LOC114374721"/>
</dbReference>
<protein>
    <submittedName>
        <fullName evidence="7">Basic form of pathogenesis-related protein 1</fullName>
    </submittedName>
</protein>
<feature type="chain" id="PRO_5033824652" evidence="5">
    <location>
        <begin position="28"/>
        <end position="174"/>
    </location>
</feature>
<organism evidence="7 10">
    <name type="scientific">Glycine soja</name>
    <name type="common">Wild soybean</name>
    <dbReference type="NCBI Taxonomy" id="3848"/>
    <lineage>
        <taxon>Eukaryota</taxon>
        <taxon>Viridiplantae</taxon>
        <taxon>Streptophyta</taxon>
        <taxon>Embryophyta</taxon>
        <taxon>Tracheophyta</taxon>
        <taxon>Spermatophyta</taxon>
        <taxon>Magnoliopsida</taxon>
        <taxon>eudicotyledons</taxon>
        <taxon>Gunneridae</taxon>
        <taxon>Pentapetalae</taxon>
        <taxon>rosids</taxon>
        <taxon>fabids</taxon>
        <taxon>Fabales</taxon>
        <taxon>Fabaceae</taxon>
        <taxon>Papilionoideae</taxon>
        <taxon>50 kb inversion clade</taxon>
        <taxon>NPAAA clade</taxon>
        <taxon>indigoferoid/millettioid clade</taxon>
        <taxon>Phaseoleae</taxon>
        <taxon>Glycine</taxon>
        <taxon>Glycine subgen. Soja</taxon>
    </lineage>
</organism>
<keyword evidence="2 5" id="KW-0732">Signal</keyword>
<sequence>MGYMCIKISFCVMCVLGLVIVGDVAYAQDSAEDYVNAHNAARAEVGSQSPRQTVIVPSLAWDDTVAAYAESYANQRKGDCQLIHSGGEYGENIAMSTGELSGTDAVKMWVDEKSNYDYDSNSCVGGECLHYTQVVWANSVRLGCAKVTCDNGGTFITCNYDPPGNFVGERPYKL</sequence>
<evidence type="ECO:0000313" key="9">
    <source>
        <dbReference type="EMBL" id="RZB82793.1"/>
    </source>
</evidence>
<evidence type="ECO:0000256" key="4">
    <source>
        <dbReference type="ARBA" id="ARBA00023157"/>
    </source>
</evidence>
<proteinExistence type="inferred from homology"/>
<feature type="domain" description="SCP" evidence="6">
    <location>
        <begin position="29"/>
        <end position="168"/>
    </location>
</feature>